<evidence type="ECO:0000256" key="1">
    <source>
        <dbReference type="ARBA" id="ARBA00004651"/>
    </source>
</evidence>
<dbReference type="InterPro" id="IPR013525">
    <property type="entry name" value="ABC2_TM"/>
</dbReference>
<evidence type="ECO:0000313" key="12">
    <source>
        <dbReference type="Proteomes" id="UP001301216"/>
    </source>
</evidence>
<feature type="transmembrane region" description="Helical" evidence="9">
    <location>
        <begin position="252"/>
        <end position="272"/>
    </location>
</feature>
<feature type="domain" description="ABC transmembrane type-2" evidence="10">
    <location>
        <begin position="57"/>
        <end position="275"/>
    </location>
</feature>
<evidence type="ECO:0000256" key="8">
    <source>
        <dbReference type="ARBA" id="ARBA00023136"/>
    </source>
</evidence>
<evidence type="ECO:0000256" key="6">
    <source>
        <dbReference type="ARBA" id="ARBA00022989"/>
    </source>
</evidence>
<evidence type="ECO:0000256" key="9">
    <source>
        <dbReference type="RuleBase" id="RU361157"/>
    </source>
</evidence>
<evidence type="ECO:0000256" key="4">
    <source>
        <dbReference type="ARBA" id="ARBA00022475"/>
    </source>
</evidence>
<evidence type="ECO:0000256" key="7">
    <source>
        <dbReference type="ARBA" id="ARBA00023047"/>
    </source>
</evidence>
<comment type="similarity">
    <text evidence="2 9">Belongs to the ABC-2 integral membrane protein family.</text>
</comment>
<dbReference type="PANTHER" id="PTHR30413:SF10">
    <property type="entry name" value="CAPSULE POLYSACCHARIDE EXPORT INNER-MEMBRANE PROTEIN CTRC"/>
    <property type="match status" value="1"/>
</dbReference>
<name>A0ABT3QUY2_9HYPH</name>
<keyword evidence="4 9" id="KW-1003">Cell membrane</keyword>
<feature type="transmembrane region" description="Helical" evidence="9">
    <location>
        <begin position="198"/>
        <end position="216"/>
    </location>
</feature>
<feature type="transmembrane region" description="Helical" evidence="9">
    <location>
        <begin position="88"/>
        <end position="114"/>
    </location>
</feature>
<feature type="transmembrane region" description="Helical" evidence="9">
    <location>
        <begin position="59"/>
        <end position="82"/>
    </location>
</feature>
<evidence type="ECO:0000256" key="5">
    <source>
        <dbReference type="ARBA" id="ARBA00022692"/>
    </source>
</evidence>
<gene>
    <name evidence="11" type="ORF">OPR82_22425</name>
</gene>
<dbReference type="InterPro" id="IPR047817">
    <property type="entry name" value="ABC2_TM_bact-type"/>
</dbReference>
<evidence type="ECO:0000313" key="11">
    <source>
        <dbReference type="EMBL" id="MCX2699443.1"/>
    </source>
</evidence>
<keyword evidence="7" id="KW-0625">Polysaccharide transport</keyword>
<feature type="transmembrane region" description="Helical" evidence="9">
    <location>
        <begin position="162"/>
        <end position="186"/>
    </location>
</feature>
<proteinExistence type="inferred from homology"/>
<dbReference type="EMBL" id="JAPHAV010000037">
    <property type="protein sequence ID" value="MCX2699443.1"/>
    <property type="molecule type" value="Genomic_DNA"/>
</dbReference>
<evidence type="ECO:0000256" key="2">
    <source>
        <dbReference type="ARBA" id="ARBA00007783"/>
    </source>
</evidence>
<keyword evidence="7" id="KW-0762">Sugar transport</keyword>
<protein>
    <recommendedName>
        <fullName evidence="9">Transport permease protein</fullName>
    </recommendedName>
</protein>
<accession>A0ABT3QUY2</accession>
<comment type="caution">
    <text evidence="11">The sequence shown here is derived from an EMBL/GenBank/DDBJ whole genome shotgun (WGS) entry which is preliminary data.</text>
</comment>
<sequence length="283" mass="32509">MGVKTLDKSAELIAFALKPKTGFKVALNDIIEAFFKYRLALIFGWQDVAQRYRRSRIGAFWLTLNMAVFIGALGAIFGTIFQSEMHEYLPHVCAGVIMWSFITSCLSEGCTTFSGSEGIILQVRMPLFTHILRTLWRNIIIFLHNIIIFPFIYLILGNSINFYALLSVAGFILVCLNLAWIMLILAVICARFRDMTQVVTNILQILFYATPIMWMLKVLPEHVSKAFIEFNPFYHFVELVRAPLLGYAPESISWVVAIVLVVVGWVVALLFFGRYRWRVVYWL</sequence>
<dbReference type="PROSITE" id="PS51012">
    <property type="entry name" value="ABC_TM2"/>
    <property type="match status" value="1"/>
</dbReference>
<keyword evidence="8 9" id="KW-0472">Membrane</keyword>
<feature type="transmembrane region" description="Helical" evidence="9">
    <location>
        <begin position="135"/>
        <end position="156"/>
    </location>
</feature>
<reference evidence="11 12" key="1">
    <citation type="submission" date="2022-11" db="EMBL/GenBank/DDBJ databases">
        <title>Brucella sp. YY2X, whole genome shotgun sequencing project.</title>
        <authorList>
            <person name="Yang Y."/>
        </authorList>
    </citation>
    <scope>NUCLEOTIDE SEQUENCE [LARGE SCALE GENOMIC DNA]</scope>
    <source>
        <strain evidence="11 12">YY2X</strain>
    </source>
</reference>
<evidence type="ECO:0000256" key="3">
    <source>
        <dbReference type="ARBA" id="ARBA00022448"/>
    </source>
</evidence>
<dbReference type="PANTHER" id="PTHR30413">
    <property type="entry name" value="INNER MEMBRANE TRANSPORT PERMEASE"/>
    <property type="match status" value="1"/>
</dbReference>
<keyword evidence="5 9" id="KW-0812">Transmembrane</keyword>
<dbReference type="RefSeq" id="WP_265987170.1">
    <property type="nucleotide sequence ID" value="NZ_JAPHAV010000037.1"/>
</dbReference>
<keyword evidence="12" id="KW-1185">Reference proteome</keyword>
<keyword evidence="3 9" id="KW-0813">Transport</keyword>
<organism evidence="11 12">
    <name type="scientific">Ochrobactrum chromiisoli</name>
    <dbReference type="NCBI Taxonomy" id="2993941"/>
    <lineage>
        <taxon>Bacteria</taxon>
        <taxon>Pseudomonadati</taxon>
        <taxon>Pseudomonadota</taxon>
        <taxon>Alphaproteobacteria</taxon>
        <taxon>Hyphomicrobiales</taxon>
        <taxon>Brucellaceae</taxon>
        <taxon>Brucella/Ochrobactrum group</taxon>
        <taxon>Ochrobactrum</taxon>
    </lineage>
</organism>
<dbReference type="Proteomes" id="UP001301216">
    <property type="component" value="Unassembled WGS sequence"/>
</dbReference>
<evidence type="ECO:0000259" key="10">
    <source>
        <dbReference type="PROSITE" id="PS51012"/>
    </source>
</evidence>
<comment type="subcellular location">
    <subcellularLocation>
        <location evidence="9">Cell inner membrane</location>
        <topology evidence="9">Multi-pass membrane protein</topology>
    </subcellularLocation>
    <subcellularLocation>
        <location evidence="1">Cell membrane</location>
        <topology evidence="1">Multi-pass membrane protein</topology>
    </subcellularLocation>
</comment>
<keyword evidence="6 9" id="KW-1133">Transmembrane helix</keyword>
<dbReference type="Pfam" id="PF01061">
    <property type="entry name" value="ABC2_membrane"/>
    <property type="match status" value="1"/>
</dbReference>